<evidence type="ECO:0000256" key="1">
    <source>
        <dbReference type="SAM" id="MobiDB-lite"/>
    </source>
</evidence>
<feature type="region of interest" description="Disordered" evidence="1">
    <location>
        <begin position="274"/>
        <end position="303"/>
    </location>
</feature>
<reference evidence="3" key="1">
    <citation type="journal article" date="2023" name="Mol. Phylogenet. Evol.">
        <title>Genome-scale phylogeny and comparative genomics of the fungal order Sordariales.</title>
        <authorList>
            <person name="Hensen N."/>
            <person name="Bonometti L."/>
            <person name="Westerberg I."/>
            <person name="Brannstrom I.O."/>
            <person name="Guillou S."/>
            <person name="Cros-Aarteil S."/>
            <person name="Calhoun S."/>
            <person name="Haridas S."/>
            <person name="Kuo A."/>
            <person name="Mondo S."/>
            <person name="Pangilinan J."/>
            <person name="Riley R."/>
            <person name="LaButti K."/>
            <person name="Andreopoulos B."/>
            <person name="Lipzen A."/>
            <person name="Chen C."/>
            <person name="Yan M."/>
            <person name="Daum C."/>
            <person name="Ng V."/>
            <person name="Clum A."/>
            <person name="Steindorff A."/>
            <person name="Ohm R.A."/>
            <person name="Martin F."/>
            <person name="Silar P."/>
            <person name="Natvig D.O."/>
            <person name="Lalanne C."/>
            <person name="Gautier V."/>
            <person name="Ament-Velasquez S.L."/>
            <person name="Kruys A."/>
            <person name="Hutchinson M.I."/>
            <person name="Powell A.J."/>
            <person name="Barry K."/>
            <person name="Miller A.N."/>
            <person name="Grigoriev I.V."/>
            <person name="Debuchy R."/>
            <person name="Gladieux P."/>
            <person name="Hiltunen Thoren M."/>
            <person name="Johannesson H."/>
        </authorList>
    </citation>
    <scope>NUCLEOTIDE SEQUENCE</scope>
    <source>
        <strain evidence="3">CBS 141.50</strain>
    </source>
</reference>
<dbReference type="RefSeq" id="XP_062639540.1">
    <property type="nucleotide sequence ID" value="XM_062776446.1"/>
</dbReference>
<feature type="region of interest" description="Disordered" evidence="1">
    <location>
        <begin position="49"/>
        <end position="96"/>
    </location>
</feature>
<comment type="caution">
    <text evidence="3">The sequence shown here is derived from an EMBL/GenBank/DDBJ whole genome shotgun (WGS) entry which is preliminary data.</text>
</comment>
<dbReference type="AlphaFoldDB" id="A0AAN6ZQD4"/>
<feature type="transmembrane region" description="Helical" evidence="2">
    <location>
        <begin position="6"/>
        <end position="23"/>
    </location>
</feature>
<organism evidence="3 4">
    <name type="scientific">Dichotomopilus funicola</name>
    <dbReference type="NCBI Taxonomy" id="1934379"/>
    <lineage>
        <taxon>Eukaryota</taxon>
        <taxon>Fungi</taxon>
        <taxon>Dikarya</taxon>
        <taxon>Ascomycota</taxon>
        <taxon>Pezizomycotina</taxon>
        <taxon>Sordariomycetes</taxon>
        <taxon>Sordariomycetidae</taxon>
        <taxon>Sordariales</taxon>
        <taxon>Chaetomiaceae</taxon>
        <taxon>Dichotomopilus</taxon>
    </lineage>
</organism>
<feature type="compositionally biased region" description="Basic and acidic residues" evidence="1">
    <location>
        <begin position="379"/>
        <end position="396"/>
    </location>
</feature>
<name>A0AAN6ZQD4_9PEZI</name>
<reference evidence="3" key="2">
    <citation type="submission" date="2023-05" db="EMBL/GenBank/DDBJ databases">
        <authorList>
            <consortium name="Lawrence Berkeley National Laboratory"/>
            <person name="Steindorff A."/>
            <person name="Hensen N."/>
            <person name="Bonometti L."/>
            <person name="Westerberg I."/>
            <person name="Brannstrom I.O."/>
            <person name="Guillou S."/>
            <person name="Cros-Aarteil S."/>
            <person name="Calhoun S."/>
            <person name="Haridas S."/>
            <person name="Kuo A."/>
            <person name="Mondo S."/>
            <person name="Pangilinan J."/>
            <person name="Riley R."/>
            <person name="Labutti K."/>
            <person name="Andreopoulos B."/>
            <person name="Lipzen A."/>
            <person name="Chen C."/>
            <person name="Yanf M."/>
            <person name="Daum C."/>
            <person name="Ng V."/>
            <person name="Clum A."/>
            <person name="Ohm R."/>
            <person name="Martin F."/>
            <person name="Silar P."/>
            <person name="Natvig D."/>
            <person name="Lalanne C."/>
            <person name="Gautier V."/>
            <person name="Ament-Velasquez S.L."/>
            <person name="Kruys A."/>
            <person name="Hutchinson M.I."/>
            <person name="Powell A.J."/>
            <person name="Barry K."/>
            <person name="Miller A.N."/>
            <person name="Grigoriev I.V."/>
            <person name="Debuchy R."/>
            <person name="Gladieux P."/>
            <person name="Thoren M.H."/>
            <person name="Johannesson H."/>
        </authorList>
    </citation>
    <scope>NUCLEOTIDE SEQUENCE</scope>
    <source>
        <strain evidence="3">CBS 141.50</strain>
    </source>
</reference>
<feature type="region of interest" description="Disordered" evidence="1">
    <location>
        <begin position="329"/>
        <end position="396"/>
    </location>
</feature>
<sequence>MLLIASGGFILISFISWIVWRMLKRSRKARHPDDPKDMSKFSFLGERGWQPLGDPRASQQSMHHEKAPLGRNTLLPLGDFDERDQTQGQQPPIQPWPLAAPELMISSGRGSAHSGVTYQQRPNPEDTQTLVTRPQITVMTDLPAVYSHQAQGSFSSTNAAQFGATVMTDNTASPLYSKASPASYYTQPFLGPQFGNSDNADPLHRQASNATSELSSGFGDGDIIVTDAVISPPAPTADPSSATNSPQTQYTARFSWMTQPKSQAQAQTRASLLRGPFRQNSSAGSAPRITGNGDRESIYTTSSEDLPARFRSVSSWVNQQTGRIRRVQQRQQQNEEGIAAEGASPVVEGAQRGLQGNGLGIPGIHNPPREPSFGFMMEDGEKPRKVDEVVGEGRSK</sequence>
<evidence type="ECO:0000256" key="2">
    <source>
        <dbReference type="SAM" id="Phobius"/>
    </source>
</evidence>
<proteinExistence type="predicted"/>
<keyword evidence="2" id="KW-0812">Transmembrane</keyword>
<gene>
    <name evidence="3" type="ORF">C8A04DRAFT_10046</name>
</gene>
<keyword evidence="2" id="KW-1133">Transmembrane helix</keyword>
<feature type="compositionally biased region" description="Polar residues" evidence="1">
    <location>
        <begin position="114"/>
        <end position="128"/>
    </location>
</feature>
<accession>A0AAN6ZQD4</accession>
<evidence type="ECO:0000313" key="3">
    <source>
        <dbReference type="EMBL" id="KAK4146169.1"/>
    </source>
</evidence>
<evidence type="ECO:0000313" key="4">
    <source>
        <dbReference type="Proteomes" id="UP001302676"/>
    </source>
</evidence>
<dbReference type="GeneID" id="87813059"/>
<protein>
    <submittedName>
        <fullName evidence="3">Uncharacterized protein</fullName>
    </submittedName>
</protein>
<dbReference type="Proteomes" id="UP001302676">
    <property type="component" value="Unassembled WGS sequence"/>
</dbReference>
<keyword evidence="2" id="KW-0472">Membrane</keyword>
<feature type="region of interest" description="Disordered" evidence="1">
    <location>
        <begin position="109"/>
        <end position="128"/>
    </location>
</feature>
<keyword evidence="4" id="KW-1185">Reference proteome</keyword>
<dbReference type="EMBL" id="MU853563">
    <property type="protein sequence ID" value="KAK4146169.1"/>
    <property type="molecule type" value="Genomic_DNA"/>
</dbReference>